<dbReference type="HOGENOM" id="CLU_3357201_0_0_11"/>
<name>Q8VJK4_MYCTO</name>
<protein>
    <submittedName>
        <fullName evidence="1">Uncharacterized protein</fullName>
    </submittedName>
</protein>
<sequence>MCPTLDAHQFEPTQVLRCLDAELARSSADPHPTTGI</sequence>
<dbReference type="Proteomes" id="UP000001020">
    <property type="component" value="Chromosome"/>
</dbReference>
<evidence type="ECO:0000313" key="2">
    <source>
        <dbReference type="Proteomes" id="UP000001020"/>
    </source>
</evidence>
<dbReference type="AlphaFoldDB" id="Q8VJK4"/>
<gene>
    <name evidence="1" type="ordered locus">MT2424</name>
</gene>
<accession>Q8VJK4</accession>
<proteinExistence type="predicted"/>
<evidence type="ECO:0000313" key="1">
    <source>
        <dbReference type="EMBL" id="AAK46718.1"/>
    </source>
</evidence>
<reference evidence="1 2" key="1">
    <citation type="journal article" date="2002" name="J. Bacteriol.">
        <title>Whole-genome comparison of Mycobacterium tuberculosis clinical and laboratory strains.</title>
        <authorList>
            <person name="Fleischmann R.D."/>
            <person name="Alland D."/>
            <person name="Eisen J.A."/>
            <person name="Carpenter L."/>
            <person name="White O."/>
            <person name="Peterson J."/>
            <person name="DeBoy R."/>
            <person name="Dodson R."/>
            <person name="Gwinn M."/>
            <person name="Haft D."/>
            <person name="Hickey E."/>
            <person name="Kolonay J.F."/>
            <person name="Nelson W.C."/>
            <person name="Umayam L.A."/>
            <person name="Ermolaeva M."/>
            <person name="Salzberg S.L."/>
            <person name="Delcher A."/>
            <person name="Utterback T."/>
            <person name="Weidman J."/>
            <person name="Khouri H."/>
            <person name="Gill J."/>
            <person name="Mikula A."/>
            <person name="Bishai W."/>
            <person name="Jacobs Jr W.R.Jr."/>
            <person name="Venter J.C."/>
            <person name="Fraser C.M."/>
        </authorList>
    </citation>
    <scope>NUCLEOTIDE SEQUENCE [LARGE SCALE GENOMIC DNA]</scope>
    <source>
        <strain evidence="2">CDC 1551 / Oshkosh</strain>
    </source>
</reference>
<dbReference type="KEGG" id="mtc:MT2424"/>
<dbReference type="EMBL" id="AE000516">
    <property type="protein sequence ID" value="AAK46718.1"/>
    <property type="molecule type" value="Genomic_DNA"/>
</dbReference>
<organism evidence="1 2">
    <name type="scientific">Mycobacterium tuberculosis (strain CDC 1551 / Oshkosh)</name>
    <dbReference type="NCBI Taxonomy" id="83331"/>
    <lineage>
        <taxon>Bacteria</taxon>
        <taxon>Bacillati</taxon>
        <taxon>Actinomycetota</taxon>
        <taxon>Actinomycetes</taxon>
        <taxon>Mycobacteriales</taxon>
        <taxon>Mycobacteriaceae</taxon>
        <taxon>Mycobacterium</taxon>
        <taxon>Mycobacterium tuberculosis complex</taxon>
    </lineage>
</organism>
<keyword evidence="2" id="KW-1185">Reference proteome</keyword>